<comment type="caution">
    <text evidence="2">The sequence shown here is derived from an EMBL/GenBank/DDBJ whole genome shotgun (WGS) entry which is preliminary data.</text>
</comment>
<proteinExistence type="predicted"/>
<dbReference type="InterPro" id="IPR023342">
    <property type="entry name" value="APO_dom"/>
</dbReference>
<organism evidence="2 3">
    <name type="scientific">Cuscuta epithymum</name>
    <dbReference type="NCBI Taxonomy" id="186058"/>
    <lineage>
        <taxon>Eukaryota</taxon>
        <taxon>Viridiplantae</taxon>
        <taxon>Streptophyta</taxon>
        <taxon>Embryophyta</taxon>
        <taxon>Tracheophyta</taxon>
        <taxon>Spermatophyta</taxon>
        <taxon>Magnoliopsida</taxon>
        <taxon>eudicotyledons</taxon>
        <taxon>Gunneridae</taxon>
        <taxon>Pentapetalae</taxon>
        <taxon>asterids</taxon>
        <taxon>lamiids</taxon>
        <taxon>Solanales</taxon>
        <taxon>Convolvulaceae</taxon>
        <taxon>Cuscuteae</taxon>
        <taxon>Cuscuta</taxon>
        <taxon>Cuscuta subgen. Cuscuta</taxon>
    </lineage>
</organism>
<dbReference type="EMBL" id="CAMAPF010000108">
    <property type="protein sequence ID" value="CAH9100292.1"/>
    <property type="molecule type" value="Genomic_DNA"/>
</dbReference>
<feature type="domain" description="APO" evidence="1">
    <location>
        <begin position="88"/>
        <end position="164"/>
    </location>
</feature>
<accession>A0AAV0DID8</accession>
<evidence type="ECO:0000313" key="3">
    <source>
        <dbReference type="Proteomes" id="UP001152523"/>
    </source>
</evidence>
<dbReference type="PROSITE" id="PS51499">
    <property type="entry name" value="APO"/>
    <property type="match status" value="1"/>
</dbReference>
<evidence type="ECO:0000259" key="1">
    <source>
        <dbReference type="PROSITE" id="PS51499"/>
    </source>
</evidence>
<dbReference type="Pfam" id="PF05634">
    <property type="entry name" value="APO_RNA-bind"/>
    <property type="match status" value="2"/>
</dbReference>
<reference evidence="2" key="1">
    <citation type="submission" date="2022-07" db="EMBL/GenBank/DDBJ databases">
        <authorList>
            <person name="Macas J."/>
            <person name="Novak P."/>
            <person name="Neumann P."/>
        </authorList>
    </citation>
    <scope>NUCLEOTIDE SEQUENCE</scope>
</reference>
<dbReference type="AlphaFoldDB" id="A0AAV0DID8"/>
<protein>
    <recommendedName>
        <fullName evidence="1">APO domain-containing protein</fullName>
    </recommendedName>
</protein>
<dbReference type="Proteomes" id="UP001152523">
    <property type="component" value="Unassembled WGS sequence"/>
</dbReference>
<evidence type="ECO:0000313" key="2">
    <source>
        <dbReference type="EMBL" id="CAH9100292.1"/>
    </source>
</evidence>
<name>A0AAV0DID8_9ASTE</name>
<dbReference type="GO" id="GO:0003723">
    <property type="term" value="F:RNA binding"/>
    <property type="evidence" value="ECO:0007669"/>
    <property type="project" value="InterPro"/>
</dbReference>
<gene>
    <name evidence="2" type="ORF">CEPIT_LOCUS15236</name>
</gene>
<keyword evidence="3" id="KW-1185">Reference proteome</keyword>
<sequence length="307" mass="34690">MARKIAKMWIRSELLLGMPKARSRRSYSSDSKAVELKALKPFIMKKVQNWAKDYRFYETAPVAQEVLKSRALLYRGVSTLLHHLPVWACKYCPEVYIGERGHLIRTCGGYRHLAKIEAHKWIKARLNDILVPVEAVHYAQERSDHDHIPAVVELCLRAGATLPSEYLNSTEPGNRFETADPLDKEMESVAKETLSAYESVRNGVEKLILVFPAKVCKLCSEVHVVPLGGVNESQHEAHVWQKAGVDDFVPPKIVWFRRPQDPRVLVDEGRDYYGHAPAVIDMCVKAGAAAPYKYISMMKDNGLSAPL</sequence>